<evidence type="ECO:0000313" key="2">
    <source>
        <dbReference type="Proteomes" id="UP001321580"/>
    </source>
</evidence>
<name>A0ABT6XD94_9GAMM</name>
<proteinExistence type="predicted"/>
<dbReference type="EMBL" id="JASGBI010000001">
    <property type="protein sequence ID" value="MDI9238009.1"/>
    <property type="molecule type" value="Genomic_DNA"/>
</dbReference>
<keyword evidence="2" id="KW-1185">Reference proteome</keyword>
<dbReference type="RefSeq" id="WP_283211500.1">
    <property type="nucleotide sequence ID" value="NZ_JASGBI010000001.1"/>
</dbReference>
<dbReference type="Proteomes" id="UP001321580">
    <property type="component" value="Unassembled WGS sequence"/>
</dbReference>
<accession>A0ABT6XD94</accession>
<sequence>MSQPATWDNSRAHFAPDGALIDLIVPGSGHARHWEALWTALRASSFELRATKDGVRIPLPETAACALAQRATVGVMATIDGGGMTANWHFFEGDIEVDLDPRDIGDERAFEFVLELMQTMANAIGLRVWATPEGGAVARAFLVAMRGGEAVQAV</sequence>
<evidence type="ECO:0000313" key="1">
    <source>
        <dbReference type="EMBL" id="MDI9238009.1"/>
    </source>
</evidence>
<comment type="caution">
    <text evidence="1">The sequence shown here is derived from an EMBL/GenBank/DDBJ whole genome shotgun (WGS) entry which is preliminary data.</text>
</comment>
<gene>
    <name evidence="1" type="ORF">QLQ15_03700</name>
</gene>
<protein>
    <submittedName>
        <fullName evidence="1">Uncharacterized protein</fullName>
    </submittedName>
</protein>
<organism evidence="1 2">
    <name type="scientific">Lysobacter stagni</name>
    <dbReference type="NCBI Taxonomy" id="3045172"/>
    <lineage>
        <taxon>Bacteria</taxon>
        <taxon>Pseudomonadati</taxon>
        <taxon>Pseudomonadota</taxon>
        <taxon>Gammaproteobacteria</taxon>
        <taxon>Lysobacterales</taxon>
        <taxon>Lysobacteraceae</taxon>
        <taxon>Lysobacter</taxon>
    </lineage>
</organism>
<reference evidence="1 2" key="1">
    <citation type="submission" date="2023-05" db="EMBL/GenBank/DDBJ databases">
        <title>Lysobacter sp. strain LF1 Genome sequencing and assembly.</title>
        <authorList>
            <person name="Jung Y."/>
        </authorList>
    </citation>
    <scope>NUCLEOTIDE SEQUENCE [LARGE SCALE GENOMIC DNA]</scope>
    <source>
        <strain evidence="1 2">LF1</strain>
    </source>
</reference>